<keyword evidence="2" id="KW-1185">Reference proteome</keyword>
<protein>
    <submittedName>
        <fullName evidence="1">Uncharacterized protein</fullName>
    </submittedName>
</protein>
<sequence>MSTESPDCQLCFSQDSPSLGSIFLLEWLTKLRETFYLPNYHIKGSDSGTSRWKKYIRQGLGKDSELTCSQHSLQTVSLWDFMETSLHRHDRLNHWSLVMSSTSSSFTFPGGGGEGGSVGRVGRWIGGWDTVLVRATSPHPYVQSKSHLINKISVPLSSLRKFQVF</sequence>
<gene>
    <name evidence="1" type="ORF">MRATA1EN1_LOCUS27045</name>
</gene>
<dbReference type="EMBL" id="OX459943">
    <property type="protein sequence ID" value="CAI9178083.1"/>
    <property type="molecule type" value="Genomic_DNA"/>
</dbReference>
<dbReference type="Proteomes" id="UP001176941">
    <property type="component" value="Chromosome 7"/>
</dbReference>
<reference evidence="1" key="1">
    <citation type="submission" date="2023-04" db="EMBL/GenBank/DDBJ databases">
        <authorList>
            <consortium name="ELIXIR-Norway"/>
        </authorList>
    </citation>
    <scope>NUCLEOTIDE SEQUENCE [LARGE SCALE GENOMIC DNA]</scope>
</reference>
<evidence type="ECO:0000313" key="2">
    <source>
        <dbReference type="Proteomes" id="UP001176941"/>
    </source>
</evidence>
<organism evidence="1 2">
    <name type="scientific">Rangifer tarandus platyrhynchus</name>
    <name type="common">Svalbard reindeer</name>
    <dbReference type="NCBI Taxonomy" id="3082113"/>
    <lineage>
        <taxon>Eukaryota</taxon>
        <taxon>Metazoa</taxon>
        <taxon>Chordata</taxon>
        <taxon>Craniata</taxon>
        <taxon>Vertebrata</taxon>
        <taxon>Euteleostomi</taxon>
        <taxon>Mammalia</taxon>
        <taxon>Eutheria</taxon>
        <taxon>Laurasiatheria</taxon>
        <taxon>Artiodactyla</taxon>
        <taxon>Ruminantia</taxon>
        <taxon>Pecora</taxon>
        <taxon>Cervidae</taxon>
        <taxon>Odocoileinae</taxon>
        <taxon>Rangifer</taxon>
    </lineage>
</organism>
<proteinExistence type="predicted"/>
<accession>A0ABN8ZZT1</accession>
<name>A0ABN8ZZT1_RANTA</name>
<evidence type="ECO:0000313" key="1">
    <source>
        <dbReference type="EMBL" id="CAI9178083.1"/>
    </source>
</evidence>